<dbReference type="GO" id="GO:0042601">
    <property type="term" value="C:endospore-forming forespore"/>
    <property type="evidence" value="ECO:0007669"/>
    <property type="project" value="TreeGrafter"/>
</dbReference>
<dbReference type="AlphaFoldDB" id="A0A9D2Q9Y5"/>
<dbReference type="Proteomes" id="UP000823902">
    <property type="component" value="Unassembled WGS sequence"/>
</dbReference>
<dbReference type="NCBIfam" id="TIGR02906">
    <property type="entry name" value="spore_CotS"/>
    <property type="match status" value="1"/>
</dbReference>
<dbReference type="InterPro" id="IPR014255">
    <property type="entry name" value="Spore_coat_CotS"/>
</dbReference>
<protein>
    <submittedName>
        <fullName evidence="1">CotS family spore coat protein</fullName>
    </submittedName>
</protein>
<comment type="caution">
    <text evidence="1">The sequence shown here is derived from an EMBL/GenBank/DDBJ whole genome shotgun (WGS) entry which is preliminary data.</text>
</comment>
<dbReference type="InterPro" id="IPR011009">
    <property type="entry name" value="Kinase-like_dom_sf"/>
</dbReference>
<dbReference type="PANTHER" id="PTHR39179">
    <property type="entry name" value="SPORE COAT PROTEIN I"/>
    <property type="match status" value="1"/>
</dbReference>
<dbReference type="InterPro" id="IPR047175">
    <property type="entry name" value="CotS-like"/>
</dbReference>
<dbReference type="SUPFAM" id="SSF56112">
    <property type="entry name" value="Protein kinase-like (PK-like)"/>
    <property type="match status" value="1"/>
</dbReference>
<proteinExistence type="predicted"/>
<evidence type="ECO:0000313" key="1">
    <source>
        <dbReference type="EMBL" id="HJC74509.1"/>
    </source>
</evidence>
<dbReference type="Gene3D" id="3.30.200.20">
    <property type="entry name" value="Phosphorylase Kinase, domain 1"/>
    <property type="match status" value="1"/>
</dbReference>
<organism evidence="1 2">
    <name type="scientific">Candidatus Mediterraneibacter faecavium</name>
    <dbReference type="NCBI Taxonomy" id="2838668"/>
    <lineage>
        <taxon>Bacteria</taxon>
        <taxon>Bacillati</taxon>
        <taxon>Bacillota</taxon>
        <taxon>Clostridia</taxon>
        <taxon>Lachnospirales</taxon>
        <taxon>Lachnospiraceae</taxon>
        <taxon>Mediterraneibacter</taxon>
    </lineage>
</organism>
<keyword evidence="1" id="KW-0946">Virion</keyword>
<dbReference type="Gene3D" id="3.90.1200.10">
    <property type="match status" value="1"/>
</dbReference>
<reference evidence="1" key="1">
    <citation type="journal article" date="2021" name="PeerJ">
        <title>Extensive microbial diversity within the chicken gut microbiome revealed by metagenomics and culture.</title>
        <authorList>
            <person name="Gilroy R."/>
            <person name="Ravi A."/>
            <person name="Getino M."/>
            <person name="Pursley I."/>
            <person name="Horton D.L."/>
            <person name="Alikhan N.F."/>
            <person name="Baker D."/>
            <person name="Gharbi K."/>
            <person name="Hall N."/>
            <person name="Watson M."/>
            <person name="Adriaenssens E.M."/>
            <person name="Foster-Nyarko E."/>
            <person name="Jarju S."/>
            <person name="Secka A."/>
            <person name="Antonio M."/>
            <person name="Oren A."/>
            <person name="Chaudhuri R.R."/>
            <person name="La Ragione R."/>
            <person name="Hildebrand F."/>
            <person name="Pallen M.J."/>
        </authorList>
    </citation>
    <scope>NUCLEOTIDE SEQUENCE</scope>
    <source>
        <strain evidence="1">CHK196-7946</strain>
    </source>
</reference>
<keyword evidence="1" id="KW-0167">Capsid protein</keyword>
<sequence length="351" mass="41419">MREEYELEVLDHYDIEVKGTRKIRGAFFCDTNEGTMLLKETKISGQRAPSLYMALNCLEQRGNVKVDTPVFTREGELLVDSRDGRRYMLKKWYQGRECDIRQEKEVLRAAETLAVLHNELERVTTEEIRSAGLFELPVKDRIQNLPTLNFPAGKDPVDEIRRHNRELKKVRSFIRSRVTKNEFEYLFLENFEKMYQLAEQVLARMESSGCPALYQRELSGRNLAHGEYNYHNLLVAGSDMAVTNFEHMHAGIRVHDLYYFIRKIMEKYTWKQKTGQRILEAYENTRKLGEDEKEYVGLHLAYPEKFWKTASSYYHSNKAWLPQKYVEKLELAVKQTEEKRAFLESIFSISI</sequence>
<accession>A0A9D2Q9Y5</accession>
<name>A0A9D2Q9Y5_9FIRM</name>
<evidence type="ECO:0000313" key="2">
    <source>
        <dbReference type="Proteomes" id="UP000823902"/>
    </source>
</evidence>
<gene>
    <name evidence="1" type="ORF">H9697_06130</name>
</gene>
<dbReference type="EMBL" id="DWVY01000030">
    <property type="protein sequence ID" value="HJC74509.1"/>
    <property type="molecule type" value="Genomic_DNA"/>
</dbReference>
<dbReference type="PANTHER" id="PTHR39179:SF1">
    <property type="entry name" value="SPORE COAT PROTEIN I"/>
    <property type="match status" value="1"/>
</dbReference>
<reference evidence="1" key="2">
    <citation type="submission" date="2021-04" db="EMBL/GenBank/DDBJ databases">
        <authorList>
            <person name="Gilroy R."/>
        </authorList>
    </citation>
    <scope>NUCLEOTIDE SEQUENCE</scope>
    <source>
        <strain evidence="1">CHK196-7946</strain>
    </source>
</reference>